<dbReference type="GO" id="GO:0046872">
    <property type="term" value="F:metal ion binding"/>
    <property type="evidence" value="ECO:0007669"/>
    <property type="project" value="UniProtKB-KW"/>
</dbReference>
<evidence type="ECO:0000256" key="7">
    <source>
        <dbReference type="ARBA" id="ARBA00022676"/>
    </source>
</evidence>
<dbReference type="GO" id="GO:0016020">
    <property type="term" value="C:membrane"/>
    <property type="evidence" value="ECO:0007669"/>
    <property type="project" value="UniProtKB-SubCell"/>
</dbReference>
<evidence type="ECO:0000256" key="10">
    <source>
        <dbReference type="ARBA" id="ARBA00022723"/>
    </source>
</evidence>
<feature type="domain" description="Fringe-like glycosyltransferase" evidence="21">
    <location>
        <begin position="94"/>
        <end position="258"/>
    </location>
</feature>
<evidence type="ECO:0000259" key="21">
    <source>
        <dbReference type="Pfam" id="PF02434"/>
    </source>
</evidence>
<feature type="region of interest" description="Disordered" evidence="19">
    <location>
        <begin position="342"/>
        <end position="396"/>
    </location>
</feature>
<keyword evidence="11" id="KW-0547">Nucleotide-binding</keyword>
<proteinExistence type="inferred from homology"/>
<evidence type="ECO:0000256" key="13">
    <source>
        <dbReference type="ARBA" id="ARBA00022989"/>
    </source>
</evidence>
<name>A0A3Q1H288_ANATE</name>
<evidence type="ECO:0000256" key="20">
    <source>
        <dbReference type="SAM" id="Phobius"/>
    </source>
</evidence>
<dbReference type="InterPro" id="IPR003378">
    <property type="entry name" value="Fringe-like_glycosylTrfase"/>
</dbReference>
<reference evidence="22" key="2">
    <citation type="submission" date="2025-08" db="UniProtKB">
        <authorList>
            <consortium name="Ensembl"/>
        </authorList>
    </citation>
    <scope>IDENTIFICATION</scope>
</reference>
<dbReference type="Proteomes" id="UP000265040">
    <property type="component" value="Chromosome 5"/>
</dbReference>
<dbReference type="CTD" id="337131"/>
<protein>
    <recommendedName>
        <fullName evidence="6">N-acetylgalactosaminide beta-1,3-galactosyltransferase</fullName>
        <ecNumber evidence="6">2.4.1.122</ecNumber>
    </recommendedName>
</protein>
<evidence type="ECO:0000313" key="23">
    <source>
        <dbReference type="Proteomes" id="UP000265040"/>
    </source>
</evidence>
<dbReference type="PANTHER" id="PTHR23033">
    <property type="entry name" value="BETA1,3-GALACTOSYLTRANSFERASE"/>
    <property type="match status" value="1"/>
</dbReference>
<evidence type="ECO:0000256" key="16">
    <source>
        <dbReference type="ARBA" id="ARBA00023211"/>
    </source>
</evidence>
<dbReference type="FunCoup" id="A0A3Q1H288">
    <property type="interactions" value="313"/>
</dbReference>
<dbReference type="InterPro" id="IPR026050">
    <property type="entry name" value="C1GALT1/C1GALT1_chp1"/>
</dbReference>
<dbReference type="Pfam" id="PF02434">
    <property type="entry name" value="Fringe"/>
    <property type="match status" value="1"/>
</dbReference>
<evidence type="ECO:0000256" key="15">
    <source>
        <dbReference type="ARBA" id="ARBA00023157"/>
    </source>
</evidence>
<comment type="subunit">
    <text evidence="5">Homodimer; disulfide-linked.</text>
</comment>
<accession>A0A3Q1H288</accession>
<dbReference type="EC" id="2.4.1.122" evidence="6"/>
<dbReference type="PANTHER" id="PTHR23033:SF45">
    <property type="entry name" value="GLYCOPROTEIN-N-ACETYLGALACTOSAMINE 3-BETA-GALACTOSYLTRANSFERASE 1-B"/>
    <property type="match status" value="1"/>
</dbReference>
<keyword evidence="12" id="KW-0735">Signal-anchor</keyword>
<comment type="pathway">
    <text evidence="3">Protein modification; protein glycosylation.</text>
</comment>
<evidence type="ECO:0000256" key="17">
    <source>
        <dbReference type="ARBA" id="ARBA00048842"/>
    </source>
</evidence>
<evidence type="ECO:0000256" key="3">
    <source>
        <dbReference type="ARBA" id="ARBA00004922"/>
    </source>
</evidence>
<comment type="subcellular location">
    <subcellularLocation>
        <location evidence="2">Membrane</location>
        <topology evidence="2">Single-pass type II membrane protein</topology>
    </subcellularLocation>
</comment>
<feature type="compositionally biased region" description="Pro residues" evidence="19">
    <location>
        <begin position="380"/>
        <end position="396"/>
    </location>
</feature>
<dbReference type="GO" id="GO:0001525">
    <property type="term" value="P:angiogenesis"/>
    <property type="evidence" value="ECO:0007669"/>
    <property type="project" value="UniProtKB-ARBA"/>
</dbReference>
<dbReference type="Gene3D" id="3.90.550.50">
    <property type="match status" value="1"/>
</dbReference>
<evidence type="ECO:0000256" key="12">
    <source>
        <dbReference type="ARBA" id="ARBA00022968"/>
    </source>
</evidence>
<evidence type="ECO:0000256" key="2">
    <source>
        <dbReference type="ARBA" id="ARBA00004606"/>
    </source>
</evidence>
<evidence type="ECO:0000256" key="4">
    <source>
        <dbReference type="ARBA" id="ARBA00006462"/>
    </source>
</evidence>
<evidence type="ECO:0000256" key="9">
    <source>
        <dbReference type="ARBA" id="ARBA00022692"/>
    </source>
</evidence>
<feature type="transmembrane region" description="Helical" evidence="20">
    <location>
        <begin position="6"/>
        <end position="25"/>
    </location>
</feature>
<dbReference type="GeneTree" id="ENSGT00940000164002"/>
<evidence type="ECO:0000256" key="6">
    <source>
        <dbReference type="ARBA" id="ARBA00012557"/>
    </source>
</evidence>
<dbReference type="RefSeq" id="XP_026205782.1">
    <property type="nucleotide sequence ID" value="XM_026349997.1"/>
</dbReference>
<dbReference type="OrthoDB" id="414175at2759"/>
<organism evidence="22 23">
    <name type="scientific">Anabas testudineus</name>
    <name type="common">Climbing perch</name>
    <name type="synonym">Anthias testudineus</name>
    <dbReference type="NCBI Taxonomy" id="64144"/>
    <lineage>
        <taxon>Eukaryota</taxon>
        <taxon>Metazoa</taxon>
        <taxon>Chordata</taxon>
        <taxon>Craniata</taxon>
        <taxon>Vertebrata</taxon>
        <taxon>Euteleostomi</taxon>
        <taxon>Actinopterygii</taxon>
        <taxon>Neopterygii</taxon>
        <taxon>Teleostei</taxon>
        <taxon>Neoteleostei</taxon>
        <taxon>Acanthomorphata</taxon>
        <taxon>Anabantaria</taxon>
        <taxon>Anabantiformes</taxon>
        <taxon>Anabantoidei</taxon>
        <taxon>Anabantidae</taxon>
        <taxon>Anabas</taxon>
    </lineage>
</organism>
<keyword evidence="8" id="KW-0808">Transferase</keyword>
<dbReference type="STRING" id="64144.ENSATEP00000002337"/>
<evidence type="ECO:0000313" key="22">
    <source>
        <dbReference type="Ensembl" id="ENSATEP00000002337.1"/>
    </source>
</evidence>
<dbReference type="UniPathway" id="UPA00378"/>
<comment type="similarity">
    <text evidence="4">Belongs to the glycosyltransferase 31 family. Beta3-Gal-T subfamily.</text>
</comment>
<keyword evidence="10" id="KW-0479">Metal-binding</keyword>
<dbReference type="FunFam" id="3.90.550.50:FF:000007">
    <property type="entry name" value="Glycoprotein-N-acetylgalactosamine 3-beta-galactosyltransferase 1"/>
    <property type="match status" value="1"/>
</dbReference>
<keyword evidence="15" id="KW-1015">Disulfide bond</keyword>
<sequence length="396" mass="45876">MKALGSRFSFSAGFAVGILTLYLFLRQVWFERSVTPQHGSFDELHDHQRQLEEEEKIWKKERSALFNLQHPHHTGEDSRMADALYKKVRILCWVMTGPSNLETKARHVKSTWSRHCNIVVFMSSVEDPDFPTVGLGTKEGRDQLYWKTIRAFHYAYEHHAQEADWFLKADDDTYVIVDNLRWILANYTPDDPIYFGRRFKPYTKQGYMSGGAGYVLSREALRRFVEGFKSKQCTHTTSVEDLAMGQCMEKVGVLAGDSRDTAHRETFHPFVPEQHLTAKFPKSFWYWSYCYYPISEGPNCCSDVSVSFHYVDAQHMYLLEYYAYHLRAFGYKYRYQPPTPPGFNVEQLDSTEEQKEPSSQVKGRKEGSDMSRTDERQDADPPPAAGEHPPAPPANK</sequence>
<keyword evidence="7" id="KW-0328">Glycosyltransferase</keyword>
<keyword evidence="13 20" id="KW-1133">Transmembrane helix</keyword>
<evidence type="ECO:0000256" key="5">
    <source>
        <dbReference type="ARBA" id="ARBA00011748"/>
    </source>
</evidence>
<evidence type="ECO:0000256" key="19">
    <source>
        <dbReference type="SAM" id="MobiDB-lite"/>
    </source>
</evidence>
<comment type="cofactor">
    <cofactor evidence="1">
        <name>Mn(2+)</name>
        <dbReference type="ChEBI" id="CHEBI:29035"/>
    </cofactor>
</comment>
<evidence type="ECO:0000256" key="18">
    <source>
        <dbReference type="ARBA" id="ARBA00059245"/>
    </source>
</evidence>
<dbReference type="GO" id="GO:0000166">
    <property type="term" value="F:nucleotide binding"/>
    <property type="evidence" value="ECO:0007669"/>
    <property type="project" value="UniProtKB-KW"/>
</dbReference>
<evidence type="ECO:0000256" key="1">
    <source>
        <dbReference type="ARBA" id="ARBA00001936"/>
    </source>
</evidence>
<reference evidence="22" key="3">
    <citation type="submission" date="2025-09" db="UniProtKB">
        <authorList>
            <consortium name="Ensembl"/>
        </authorList>
    </citation>
    <scope>IDENTIFICATION</scope>
</reference>
<dbReference type="AlphaFoldDB" id="A0A3Q1H288"/>
<comment type="function">
    <text evidence="18">Glycosyltransferase that generates the core 1 O-glycan Gal-beta1-3GalNAc-alpha1-Ser/Thr (T antigen), which is a precursor for many extended O-glycans in glycoproteins.</text>
</comment>
<comment type="catalytic activity">
    <reaction evidence="17">
        <text>an N-acetyl-alpha-D-galactosaminyl derivative + UDP-alpha-D-galactose = a beta-D-galactosyl-(1-&gt;3)-N-acetyl-alpha-D-galactosaminyl derivative + UDP + H(+)</text>
        <dbReference type="Rhea" id="RHEA:15621"/>
        <dbReference type="ChEBI" id="CHEBI:15378"/>
        <dbReference type="ChEBI" id="CHEBI:28257"/>
        <dbReference type="ChEBI" id="CHEBI:58223"/>
        <dbReference type="ChEBI" id="CHEBI:66914"/>
        <dbReference type="ChEBI" id="CHEBI:133470"/>
        <dbReference type="EC" id="2.4.1.122"/>
    </reaction>
</comment>
<dbReference type="InParanoid" id="A0A3Q1H288"/>
<dbReference type="GO" id="GO:0016263">
    <property type="term" value="F:glycoprotein-N-acetylgalactosamine 3-beta-galactosyltransferase activity"/>
    <property type="evidence" value="ECO:0007669"/>
    <property type="project" value="UniProtKB-EC"/>
</dbReference>
<evidence type="ECO:0000256" key="14">
    <source>
        <dbReference type="ARBA" id="ARBA00023136"/>
    </source>
</evidence>
<keyword evidence="23" id="KW-1185">Reference proteome</keyword>
<reference evidence="22" key="1">
    <citation type="submission" date="2021-04" db="EMBL/GenBank/DDBJ databases">
        <authorList>
            <consortium name="Wellcome Sanger Institute Data Sharing"/>
        </authorList>
    </citation>
    <scope>NUCLEOTIDE SEQUENCE [LARGE SCALE GENOMIC DNA]</scope>
</reference>
<feature type="compositionally biased region" description="Basic and acidic residues" evidence="19">
    <location>
        <begin position="363"/>
        <end position="379"/>
    </location>
</feature>
<dbReference type="Ensembl" id="ENSATET00000002362.3">
    <property type="protein sequence ID" value="ENSATEP00000002337.1"/>
    <property type="gene ID" value="ENSATEG00000001657.3"/>
</dbReference>
<dbReference type="RefSeq" id="XP_026205781.1">
    <property type="nucleotide sequence ID" value="XM_026349996.1"/>
</dbReference>
<keyword evidence="14 20" id="KW-0472">Membrane</keyword>
<evidence type="ECO:0000256" key="8">
    <source>
        <dbReference type="ARBA" id="ARBA00022679"/>
    </source>
</evidence>
<evidence type="ECO:0000256" key="11">
    <source>
        <dbReference type="ARBA" id="ARBA00022741"/>
    </source>
</evidence>
<keyword evidence="16" id="KW-0464">Manganese</keyword>
<dbReference type="GeneID" id="113155334"/>
<keyword evidence="9 20" id="KW-0812">Transmembrane</keyword>